<dbReference type="GeneID" id="80874932"/>
<gene>
    <name evidence="1" type="primary">agn2</name>
    <name evidence="1" type="ORF">SOMG_01450</name>
</gene>
<dbReference type="RefSeq" id="XP_056036665.1">
    <property type="nucleotide sequence ID" value="XM_056180243.1"/>
</dbReference>
<reference evidence="1 2" key="1">
    <citation type="journal article" date="2023" name="G3 (Bethesda)">
        <title>A high-quality reference genome for the fission yeast Schizosaccharomyces osmophilus.</title>
        <authorList>
            <person name="Jia G.S."/>
            <person name="Zhang W.C."/>
            <person name="Liang Y."/>
            <person name="Liu X.H."/>
            <person name="Rhind N."/>
            <person name="Pidoux A."/>
            <person name="Brysch-Herzberg M."/>
            <person name="Du L.L."/>
        </authorList>
    </citation>
    <scope>NUCLEOTIDE SEQUENCE [LARGE SCALE GENOMIC DNA]</scope>
    <source>
        <strain evidence="1 2">CBS 15793</strain>
    </source>
</reference>
<proteinExistence type="predicted"/>
<evidence type="ECO:0000313" key="1">
    <source>
        <dbReference type="EMBL" id="WBW72422.1"/>
    </source>
</evidence>
<accession>A0AAF0AVD3</accession>
<keyword evidence="2" id="KW-1185">Reference proteome</keyword>
<dbReference type="EMBL" id="CP115611">
    <property type="protein sequence ID" value="WBW72422.1"/>
    <property type="molecule type" value="Genomic_DNA"/>
</dbReference>
<dbReference type="Proteomes" id="UP001212411">
    <property type="component" value="Chromosome 1"/>
</dbReference>
<dbReference type="Gene3D" id="3.20.20.80">
    <property type="entry name" value="Glycosidases"/>
    <property type="match status" value="1"/>
</dbReference>
<dbReference type="Pfam" id="PF03659">
    <property type="entry name" value="Glyco_hydro_71"/>
    <property type="match status" value="1"/>
</dbReference>
<organism evidence="1 2">
    <name type="scientific">Schizosaccharomyces osmophilus</name>
    <dbReference type="NCBI Taxonomy" id="2545709"/>
    <lineage>
        <taxon>Eukaryota</taxon>
        <taxon>Fungi</taxon>
        <taxon>Dikarya</taxon>
        <taxon>Ascomycota</taxon>
        <taxon>Taphrinomycotina</taxon>
        <taxon>Schizosaccharomycetes</taxon>
        <taxon>Schizosaccharomycetales</taxon>
        <taxon>Schizosaccharomycetaceae</taxon>
        <taxon>Schizosaccharomyces</taxon>
    </lineage>
</organism>
<dbReference type="InterPro" id="IPR005197">
    <property type="entry name" value="Glyco_hydro_71"/>
</dbReference>
<dbReference type="AlphaFoldDB" id="A0AAF0AVD3"/>
<dbReference type="KEGG" id="som:SOMG_01450"/>
<name>A0AAF0AVD3_9SCHI</name>
<sequence>MGTDICFAKKIPQKFKSFKFKNLFKHTPFSPSHKQSQDVAVETADLPEKAVVAHFMMGLTSTYQQADFEWDINNAIGYGLDGFALNFGNDSWMMEKLQLVYKAADAVNKNFKLYLNLDMAAMGSVPASVVTNYVKTFAQSKHQATIDGKVLVGTFSGETVTFGEANANNGWQTEVKDALASAKIDIFFLPCWSLDASDIYENNTVADAFFKWNSWPYYSGTPLSDSEDQTFLQHAKSTKKKYMGGVSPCMFTHFASKNFVFFSEGLWYSRWMQMIQLQPDYLQVITWNDYGESHYIGPTNNNAAFPVDGTNAHDWVDAFTHVPLAATLPYFIQMYKQGTTGLPSNFQGPSTLFYTYRIHSKNAKANGDSIGQPDNSQNSKDEIDVIAFSSSSFTLKVSVNGTVLGSANMKAGVTANSFSFVQNNATVSGLPLFQIFKGASEVSQGTGPLSILADDSVPQYNFNLSCGAVYW</sequence>
<dbReference type="CDD" id="cd11577">
    <property type="entry name" value="GH71"/>
    <property type="match status" value="1"/>
</dbReference>
<protein>
    <submittedName>
        <fullName evidence="1">Glucan endo-1,3-alpha-glucosidase Agn2</fullName>
    </submittedName>
</protein>
<dbReference type="GO" id="GO:0051118">
    <property type="term" value="F:glucan endo-1,3-alpha-glucosidase activity"/>
    <property type="evidence" value="ECO:0007669"/>
    <property type="project" value="InterPro"/>
</dbReference>
<evidence type="ECO:0000313" key="2">
    <source>
        <dbReference type="Proteomes" id="UP001212411"/>
    </source>
</evidence>